<dbReference type="EMBL" id="CP007201">
    <property type="protein sequence ID" value="AHJ14354.1"/>
    <property type="molecule type" value="Genomic_DNA"/>
</dbReference>
<dbReference type="FunFam" id="3.40.190.10:FF:000035">
    <property type="entry name" value="Molybdate ABC transporter substrate-binding protein"/>
    <property type="match status" value="1"/>
</dbReference>
<dbReference type="InterPro" id="IPR044084">
    <property type="entry name" value="AvModA-like_subst-bd"/>
</dbReference>
<dbReference type="Gene3D" id="3.40.190.10">
    <property type="entry name" value="Periplasmic binding protein-like II"/>
    <property type="match status" value="2"/>
</dbReference>
<organism evidence="8 9">
    <name type="scientific">Sulfurospirillum multivorans (strain DM 12446 / JCM 15788 / NBRC 109480)</name>
    <dbReference type="NCBI Taxonomy" id="1150621"/>
    <lineage>
        <taxon>Bacteria</taxon>
        <taxon>Pseudomonadati</taxon>
        <taxon>Campylobacterota</taxon>
        <taxon>Epsilonproteobacteria</taxon>
        <taxon>Campylobacterales</taxon>
        <taxon>Sulfurospirillaceae</taxon>
        <taxon>Sulfurospirillum</taxon>
    </lineage>
</organism>
<feature type="binding site" evidence="6">
    <location>
        <position position="55"/>
    </location>
    <ligand>
        <name>molybdate</name>
        <dbReference type="ChEBI" id="CHEBI:36264"/>
    </ligand>
</feature>
<evidence type="ECO:0000256" key="2">
    <source>
        <dbReference type="ARBA" id="ARBA00022505"/>
    </source>
</evidence>
<evidence type="ECO:0000256" key="4">
    <source>
        <dbReference type="ARBA" id="ARBA00022729"/>
    </source>
</evidence>
<dbReference type="PIRSF" id="PIRSF004846">
    <property type="entry name" value="ModA"/>
    <property type="match status" value="1"/>
</dbReference>
<dbReference type="PANTHER" id="PTHR30632:SF14">
    <property type="entry name" value="TUNGSTATE_MOLYBDATE_CHROMATE-BINDING PROTEIN MODA"/>
    <property type="match status" value="1"/>
</dbReference>
<dbReference type="NCBIfam" id="TIGR01256">
    <property type="entry name" value="modA"/>
    <property type="match status" value="1"/>
</dbReference>
<dbReference type="Pfam" id="PF13531">
    <property type="entry name" value="SBP_bac_11"/>
    <property type="match status" value="1"/>
</dbReference>
<dbReference type="GO" id="GO:0015689">
    <property type="term" value="P:molybdate ion transport"/>
    <property type="evidence" value="ECO:0007669"/>
    <property type="project" value="InterPro"/>
</dbReference>
<evidence type="ECO:0000256" key="3">
    <source>
        <dbReference type="ARBA" id="ARBA00022723"/>
    </source>
</evidence>
<evidence type="ECO:0000256" key="5">
    <source>
        <dbReference type="ARBA" id="ARBA00062515"/>
    </source>
</evidence>
<dbReference type="GO" id="GO:0046872">
    <property type="term" value="F:metal ion binding"/>
    <property type="evidence" value="ECO:0007669"/>
    <property type="project" value="UniProtKB-KW"/>
</dbReference>
<evidence type="ECO:0000313" key="8">
    <source>
        <dbReference type="EMBL" id="AHJ14354.1"/>
    </source>
</evidence>
<feature type="chain" id="PRO_5041652011" evidence="7">
    <location>
        <begin position="18"/>
        <end position="251"/>
    </location>
</feature>
<name>A0AA86AQ48_SULMK</name>
<dbReference type="InterPro" id="IPR050682">
    <property type="entry name" value="ModA/WtpA"/>
</dbReference>
<dbReference type="RefSeq" id="WP_038533579.1">
    <property type="nucleotide sequence ID" value="NZ_CP007201.1"/>
</dbReference>
<keyword evidence="4 7" id="KW-0732">Signal</keyword>
<evidence type="ECO:0000256" key="1">
    <source>
        <dbReference type="ARBA" id="ARBA00009175"/>
    </source>
</evidence>
<dbReference type="Proteomes" id="UP000019322">
    <property type="component" value="Chromosome"/>
</dbReference>
<accession>A0AA86AQ48</accession>
<evidence type="ECO:0000256" key="7">
    <source>
        <dbReference type="SAM" id="SignalP"/>
    </source>
</evidence>
<dbReference type="CDD" id="cd13539">
    <property type="entry name" value="PBP2_AvModA"/>
    <property type="match status" value="1"/>
</dbReference>
<evidence type="ECO:0000256" key="6">
    <source>
        <dbReference type="PIRSR" id="PIRSR004846-1"/>
    </source>
</evidence>
<protein>
    <submittedName>
        <fullName evidence="8">Molybdenum ABC transporter, periplasmic molybdenum-binding protein ModA</fullName>
    </submittedName>
</protein>
<keyword evidence="2 6" id="KW-0500">Molybdenum</keyword>
<feature type="binding site" evidence="6">
    <location>
        <position position="164"/>
    </location>
    <ligand>
        <name>molybdate</name>
        <dbReference type="ChEBI" id="CHEBI:36264"/>
    </ligand>
</feature>
<dbReference type="GO" id="GO:1901359">
    <property type="term" value="F:tungstate binding"/>
    <property type="evidence" value="ECO:0007669"/>
    <property type="project" value="UniProtKB-ARBA"/>
</dbReference>
<evidence type="ECO:0000313" key="9">
    <source>
        <dbReference type="Proteomes" id="UP000019322"/>
    </source>
</evidence>
<gene>
    <name evidence="8" type="ORF">SMUL_3128</name>
</gene>
<dbReference type="InterPro" id="IPR005950">
    <property type="entry name" value="ModA"/>
</dbReference>
<dbReference type="SUPFAM" id="SSF53850">
    <property type="entry name" value="Periplasmic binding protein-like II"/>
    <property type="match status" value="1"/>
</dbReference>
<dbReference type="KEGG" id="smul:SMUL_3128"/>
<dbReference type="AlphaFoldDB" id="A0AA86AQ48"/>
<sequence>MLKKILGMACLSLSLWAGEVQITAAADLVYAFKEMQVEFEKAYPGEKAHIAFGSTGKAYTQILNGAPYDMYFAADMGYVQKLKDAGLISHEPKPYAYGRIGLWAPKTNNMDVKRGLELLLDPKVKKIAIADPSHAPYGVAAVNALKSQNYYDKIQDRLVLGENVSQAAQFIQTGAAEVGIIPLSLGISDTLKAQGDFFLLPSEWHNEIIQGYALLKNGENNPTAQKFEAFVGTPQARTIFKRYGFVLPGEL</sequence>
<reference evidence="8 9" key="1">
    <citation type="journal article" date="2014" name="Environ. Microbiol.">
        <title>Insights into organohalide respiration and the versatile catabolism of Sulfurospirillum multivorans gained from comparative genomics and physiological studies.</title>
        <authorList>
            <person name="Goris T."/>
            <person name="Schubert T."/>
            <person name="Gadkari J."/>
            <person name="Wubet T."/>
            <person name="Tarkka M."/>
            <person name="Buscot F."/>
            <person name="Adrian L."/>
            <person name="Diekert G."/>
        </authorList>
    </citation>
    <scope>NUCLEOTIDE SEQUENCE [LARGE SCALE GENOMIC DNA]</scope>
    <source>
        <strain evidence="9">DM 12446 / JCM 15788 / NBRC 109480</strain>
    </source>
</reference>
<dbReference type="GO" id="GO:0030973">
    <property type="term" value="F:molybdate ion binding"/>
    <property type="evidence" value="ECO:0007669"/>
    <property type="project" value="InterPro"/>
</dbReference>
<keyword evidence="3 6" id="KW-0479">Metal-binding</keyword>
<feature type="signal peptide" evidence="7">
    <location>
        <begin position="1"/>
        <end position="17"/>
    </location>
</feature>
<comment type="subunit">
    <text evidence="5">The complex is composed of two ATP-binding proteins (ModC), two transmembrane proteins (ModB) and a solute-binding protein (ModA).</text>
</comment>
<proteinExistence type="inferred from homology"/>
<dbReference type="PANTHER" id="PTHR30632">
    <property type="entry name" value="MOLYBDATE-BINDING PERIPLASMIC PROTEIN"/>
    <property type="match status" value="1"/>
</dbReference>
<comment type="similarity">
    <text evidence="1">Belongs to the bacterial solute-binding protein ModA family.</text>
</comment>